<dbReference type="Proteomes" id="UP000229681">
    <property type="component" value="Unassembled WGS sequence"/>
</dbReference>
<comment type="caution">
    <text evidence="1">The sequence shown here is derived from an EMBL/GenBank/DDBJ whole genome shotgun (WGS) entry which is preliminary data.</text>
</comment>
<evidence type="ECO:0000313" key="2">
    <source>
        <dbReference type="Proteomes" id="UP000229681"/>
    </source>
</evidence>
<organism evidence="1 2">
    <name type="scientific">Candidatus Thermofonsia Clade 1 bacterium</name>
    <dbReference type="NCBI Taxonomy" id="2364210"/>
    <lineage>
        <taxon>Bacteria</taxon>
        <taxon>Bacillati</taxon>
        <taxon>Chloroflexota</taxon>
        <taxon>Candidatus Thermofontia</taxon>
        <taxon>Candidatus Thermofonsia Clade 1</taxon>
    </lineage>
</organism>
<reference evidence="1 2" key="1">
    <citation type="submission" date="2017-11" db="EMBL/GenBank/DDBJ databases">
        <title>Evolution of Phototrophy in the Chloroflexi Phylum Driven by Horizontal Gene Transfer.</title>
        <authorList>
            <person name="Ward L.M."/>
            <person name="Hemp J."/>
            <person name="Shih P.M."/>
            <person name="Mcglynn S.E."/>
            <person name="Fischer W."/>
        </authorList>
    </citation>
    <scope>NUCLEOTIDE SEQUENCE [LARGE SCALE GENOMIC DNA]</scope>
    <source>
        <strain evidence="1">JP3_13</strain>
    </source>
</reference>
<feature type="non-terminal residue" evidence="1">
    <location>
        <position position="127"/>
    </location>
</feature>
<name>A0A2M8P8X4_9CHLR</name>
<accession>A0A2M8P8X4</accession>
<dbReference type="AlphaFoldDB" id="A0A2M8P8X4"/>
<evidence type="ECO:0000313" key="1">
    <source>
        <dbReference type="EMBL" id="PJF34003.1"/>
    </source>
</evidence>
<keyword evidence="1" id="KW-0489">Methyltransferase</keyword>
<sequence length="127" mass="13863">MLSGLIQAGFSVVGTYPMRTEGRARLRAQKSNALASSVVLVCKPRPEEARLALRTEFLRALREELPLALRELQKGNIAPVDLAQAAIGAGMAIYSRYSGVIYTDGRPVDVREALTSINRILDETLAH</sequence>
<keyword evidence="1" id="KW-0808">Transferase</keyword>
<dbReference type="GO" id="GO:0008168">
    <property type="term" value="F:methyltransferase activity"/>
    <property type="evidence" value="ECO:0007669"/>
    <property type="project" value="UniProtKB-KW"/>
</dbReference>
<proteinExistence type="predicted"/>
<dbReference type="GO" id="GO:0032259">
    <property type="term" value="P:methylation"/>
    <property type="evidence" value="ECO:0007669"/>
    <property type="project" value="UniProtKB-KW"/>
</dbReference>
<gene>
    <name evidence="1" type="ORF">CUN49_17185</name>
</gene>
<dbReference type="EMBL" id="PGTM01000651">
    <property type="protein sequence ID" value="PJF34003.1"/>
    <property type="molecule type" value="Genomic_DNA"/>
</dbReference>
<protein>
    <submittedName>
        <fullName evidence="1">DNA methylase</fullName>
    </submittedName>
</protein>